<dbReference type="Proteomes" id="UP001186974">
    <property type="component" value="Unassembled WGS sequence"/>
</dbReference>
<feature type="non-terminal residue" evidence="1">
    <location>
        <position position="491"/>
    </location>
</feature>
<accession>A0ACC3CZ16</accession>
<comment type="caution">
    <text evidence="1">The sequence shown here is derived from an EMBL/GenBank/DDBJ whole genome shotgun (WGS) entry which is preliminary data.</text>
</comment>
<organism evidence="1 2">
    <name type="scientific">Coniosporium uncinatum</name>
    <dbReference type="NCBI Taxonomy" id="93489"/>
    <lineage>
        <taxon>Eukaryota</taxon>
        <taxon>Fungi</taxon>
        <taxon>Dikarya</taxon>
        <taxon>Ascomycota</taxon>
        <taxon>Pezizomycotina</taxon>
        <taxon>Dothideomycetes</taxon>
        <taxon>Dothideomycetes incertae sedis</taxon>
        <taxon>Coniosporium</taxon>
    </lineage>
</organism>
<proteinExistence type="predicted"/>
<gene>
    <name evidence="1" type="ORF">LTS18_011275</name>
</gene>
<name>A0ACC3CZ16_9PEZI</name>
<feature type="non-terminal residue" evidence="1">
    <location>
        <position position="1"/>
    </location>
</feature>
<evidence type="ECO:0000313" key="1">
    <source>
        <dbReference type="EMBL" id="KAK3059260.1"/>
    </source>
</evidence>
<protein>
    <submittedName>
        <fullName evidence="1">Uncharacterized protein</fullName>
    </submittedName>
</protein>
<evidence type="ECO:0000313" key="2">
    <source>
        <dbReference type="Proteomes" id="UP001186974"/>
    </source>
</evidence>
<keyword evidence="2" id="KW-1185">Reference proteome</keyword>
<dbReference type="EMBL" id="JAWDJW010009577">
    <property type="protein sequence ID" value="KAK3059260.1"/>
    <property type="molecule type" value="Genomic_DNA"/>
</dbReference>
<sequence>EKEDYVQAVEHVNSSYDGDLKGRESVSTGDGEARMTTAKWLACIALALAYTTAFQQGSLLGSIVKSIDEDLGPTTYYNWMVSANTIATAIALPLTGGLSDIFGRRWFLISGNMFSLLGAIVSLAGQNTPTLIAGSAITGLGGGAQQMALAAVAELVPNKHRGTVQACLDLAILPWTLLGALIGGGIVTGGGAVGWRIVFIMGVALNLLALVMAFFWYYPPGIEQKMAGRSKAQAIGSLDWMGVFLFATGLLLVLVALSVGGTIYAWDSAGFIAMFIVGVASLVGLGFWESFAAKNPFMPGRLFKGKTRTYTMVLIITFVSGMGLYAAAAFWTQLCRGMWGAGLIRTGVYSIPGGVGGVGAEVPPEISANTGQVGGFAAGMLIGKTPYFKTNWCLLYGCIFKVAADGAMTSLTPDTVTRGLGLSFLSMIGTGWISVSLIVCVQLACDDADIGLATLLLGSIRAVGGSVAITIYSTILNNKLQNDAPLHVAQA</sequence>
<reference evidence="1" key="1">
    <citation type="submission" date="2024-09" db="EMBL/GenBank/DDBJ databases">
        <title>Black Yeasts Isolated from many extreme environments.</title>
        <authorList>
            <person name="Coleine C."/>
            <person name="Stajich J.E."/>
            <person name="Selbmann L."/>
        </authorList>
    </citation>
    <scope>NUCLEOTIDE SEQUENCE</scope>
    <source>
        <strain evidence="1">CCFEE 5737</strain>
    </source>
</reference>